<name>A0A1R3G883_9ROSI</name>
<dbReference type="AlphaFoldDB" id="A0A1R3G883"/>
<accession>A0A1R3G883</accession>
<evidence type="ECO:0000313" key="1">
    <source>
        <dbReference type="EMBL" id="OMO54257.1"/>
    </source>
</evidence>
<dbReference type="PANTHER" id="PTHR37078:SF6">
    <property type="entry name" value="NODULE CYSTEINE-RICH (NCR) SECRETED PEPTIDE"/>
    <property type="match status" value="1"/>
</dbReference>
<protein>
    <submittedName>
        <fullName evidence="1">Uncharacterized protein</fullName>
    </submittedName>
</protein>
<gene>
    <name evidence="1" type="ORF">COLO4_36543</name>
</gene>
<dbReference type="OrthoDB" id="754109at2759"/>
<proteinExistence type="predicted"/>
<organism evidence="1 2">
    <name type="scientific">Corchorus olitorius</name>
    <dbReference type="NCBI Taxonomy" id="93759"/>
    <lineage>
        <taxon>Eukaryota</taxon>
        <taxon>Viridiplantae</taxon>
        <taxon>Streptophyta</taxon>
        <taxon>Embryophyta</taxon>
        <taxon>Tracheophyta</taxon>
        <taxon>Spermatophyta</taxon>
        <taxon>Magnoliopsida</taxon>
        <taxon>eudicotyledons</taxon>
        <taxon>Gunneridae</taxon>
        <taxon>Pentapetalae</taxon>
        <taxon>rosids</taxon>
        <taxon>malvids</taxon>
        <taxon>Malvales</taxon>
        <taxon>Malvaceae</taxon>
        <taxon>Grewioideae</taxon>
        <taxon>Apeibeae</taxon>
        <taxon>Corchorus</taxon>
    </lineage>
</organism>
<dbReference type="EMBL" id="AWUE01023290">
    <property type="protein sequence ID" value="OMO54257.1"/>
    <property type="molecule type" value="Genomic_DNA"/>
</dbReference>
<reference evidence="2" key="1">
    <citation type="submission" date="2013-09" db="EMBL/GenBank/DDBJ databases">
        <title>Corchorus olitorius genome sequencing.</title>
        <authorList>
            <person name="Alam M."/>
            <person name="Haque M.S."/>
            <person name="Islam M.S."/>
            <person name="Emdad E.M."/>
            <person name="Islam M.M."/>
            <person name="Ahmed B."/>
            <person name="Halim A."/>
            <person name="Hossen Q.M.M."/>
            <person name="Hossain M.Z."/>
            <person name="Ahmed R."/>
            <person name="Khan M.M."/>
            <person name="Islam R."/>
            <person name="Rashid M.M."/>
            <person name="Khan S.A."/>
            <person name="Rahman M.S."/>
            <person name="Alam M."/>
            <person name="Yahiya A.S."/>
            <person name="Khan M.S."/>
            <person name="Azam M.S."/>
            <person name="Haque T."/>
            <person name="Lashkar M.Z.H."/>
            <person name="Akhand A.I."/>
            <person name="Morshed G."/>
            <person name="Roy S."/>
            <person name="Uddin K.S."/>
            <person name="Rabeya T."/>
            <person name="Hossain A.S."/>
            <person name="Chowdhury A."/>
            <person name="Snigdha A.R."/>
            <person name="Mortoza M.S."/>
            <person name="Matin S.A."/>
            <person name="Hoque S.M.E."/>
            <person name="Islam M.K."/>
            <person name="Roy D.K."/>
            <person name="Haider R."/>
            <person name="Moosa M.M."/>
            <person name="Elias S.M."/>
            <person name="Hasan A.M."/>
            <person name="Jahan S."/>
            <person name="Shafiuddin M."/>
            <person name="Mahmood N."/>
            <person name="Shommy N.S."/>
        </authorList>
    </citation>
    <scope>NUCLEOTIDE SEQUENCE [LARGE SCALE GENOMIC DNA]</scope>
    <source>
        <strain evidence="2">cv. O-4</strain>
    </source>
</reference>
<evidence type="ECO:0000313" key="2">
    <source>
        <dbReference type="Proteomes" id="UP000187203"/>
    </source>
</evidence>
<comment type="caution">
    <text evidence="1">The sequence shown here is derived from an EMBL/GenBank/DDBJ whole genome shotgun (WGS) entry which is preliminary data.</text>
</comment>
<dbReference type="PANTHER" id="PTHR37078">
    <property type="entry name" value="NODULE CYSTEINE-RICH (NCR) SECRETED PEPTIDE"/>
    <property type="match status" value="1"/>
</dbReference>
<keyword evidence="2" id="KW-1185">Reference proteome</keyword>
<dbReference type="Proteomes" id="UP000187203">
    <property type="component" value="Unassembled WGS sequence"/>
</dbReference>
<sequence length="66" mass="7417">MIFLLSSNPRIVESRVLKRVHQQGHASFATLGIVCKCCDGEGVECKSSWNASYACPKLQCLPWKYQ</sequence>